<evidence type="ECO:0008006" key="4">
    <source>
        <dbReference type="Google" id="ProtNLM"/>
    </source>
</evidence>
<sequence length="150" mass="17066">MYNAFAPSAADTGRFPDQHEIQYEPGAPPVPNPFFAQAQSPQYEYHPWPMHYHTINPMSGDSHTMQEPPAYAQQPQGYTLSSDSVVPDVLPAQEGLASSLGRKRSRRKERITCPFDGCGREMSRDSLGRHMKEIHRGQKRKKPRRDEQDS</sequence>
<dbReference type="AlphaFoldDB" id="A0A0C3PTF1"/>
<gene>
    <name evidence="2" type="ORF">M404DRAFT_993464</name>
</gene>
<dbReference type="OrthoDB" id="2665547at2759"/>
<evidence type="ECO:0000256" key="1">
    <source>
        <dbReference type="SAM" id="MobiDB-lite"/>
    </source>
</evidence>
<dbReference type="Proteomes" id="UP000054217">
    <property type="component" value="Unassembled WGS sequence"/>
</dbReference>
<dbReference type="EMBL" id="KN831947">
    <property type="protein sequence ID" value="KIO12481.1"/>
    <property type="molecule type" value="Genomic_DNA"/>
</dbReference>
<feature type="region of interest" description="Disordered" evidence="1">
    <location>
        <begin position="1"/>
        <end position="32"/>
    </location>
</feature>
<feature type="region of interest" description="Disordered" evidence="1">
    <location>
        <begin position="59"/>
        <end position="83"/>
    </location>
</feature>
<organism evidence="2 3">
    <name type="scientific">Pisolithus tinctorius Marx 270</name>
    <dbReference type="NCBI Taxonomy" id="870435"/>
    <lineage>
        <taxon>Eukaryota</taxon>
        <taxon>Fungi</taxon>
        <taxon>Dikarya</taxon>
        <taxon>Basidiomycota</taxon>
        <taxon>Agaricomycotina</taxon>
        <taxon>Agaricomycetes</taxon>
        <taxon>Agaricomycetidae</taxon>
        <taxon>Boletales</taxon>
        <taxon>Sclerodermatineae</taxon>
        <taxon>Pisolithaceae</taxon>
        <taxon>Pisolithus</taxon>
    </lineage>
</organism>
<feature type="compositionally biased region" description="Polar residues" evidence="1">
    <location>
        <begin position="73"/>
        <end position="83"/>
    </location>
</feature>
<protein>
    <recommendedName>
        <fullName evidence="4">C2H2-type domain-containing protein</fullName>
    </recommendedName>
</protein>
<evidence type="ECO:0000313" key="3">
    <source>
        <dbReference type="Proteomes" id="UP000054217"/>
    </source>
</evidence>
<reference evidence="2 3" key="1">
    <citation type="submission" date="2014-04" db="EMBL/GenBank/DDBJ databases">
        <authorList>
            <consortium name="DOE Joint Genome Institute"/>
            <person name="Kuo A."/>
            <person name="Kohler A."/>
            <person name="Costa M.D."/>
            <person name="Nagy L.G."/>
            <person name="Floudas D."/>
            <person name="Copeland A."/>
            <person name="Barry K.W."/>
            <person name="Cichocki N."/>
            <person name="Veneault-Fourrey C."/>
            <person name="LaButti K."/>
            <person name="Lindquist E.A."/>
            <person name="Lipzen A."/>
            <person name="Lundell T."/>
            <person name="Morin E."/>
            <person name="Murat C."/>
            <person name="Sun H."/>
            <person name="Tunlid A."/>
            <person name="Henrissat B."/>
            <person name="Grigoriev I.V."/>
            <person name="Hibbett D.S."/>
            <person name="Martin F."/>
            <person name="Nordberg H.P."/>
            <person name="Cantor M.N."/>
            <person name="Hua S.X."/>
        </authorList>
    </citation>
    <scope>NUCLEOTIDE SEQUENCE [LARGE SCALE GENOMIC DNA]</scope>
    <source>
        <strain evidence="2 3">Marx 270</strain>
    </source>
</reference>
<proteinExistence type="predicted"/>
<accession>A0A0C3PTF1</accession>
<keyword evidence="3" id="KW-1185">Reference proteome</keyword>
<dbReference type="HOGENOM" id="CLU_1741333_0_0_1"/>
<name>A0A0C3PTF1_PISTI</name>
<feature type="region of interest" description="Disordered" evidence="1">
    <location>
        <begin position="96"/>
        <end position="150"/>
    </location>
</feature>
<reference evidence="3" key="2">
    <citation type="submission" date="2015-01" db="EMBL/GenBank/DDBJ databases">
        <title>Evolutionary Origins and Diversification of the Mycorrhizal Mutualists.</title>
        <authorList>
            <consortium name="DOE Joint Genome Institute"/>
            <consortium name="Mycorrhizal Genomics Consortium"/>
            <person name="Kohler A."/>
            <person name="Kuo A."/>
            <person name="Nagy L.G."/>
            <person name="Floudas D."/>
            <person name="Copeland A."/>
            <person name="Barry K.W."/>
            <person name="Cichocki N."/>
            <person name="Veneault-Fourrey C."/>
            <person name="LaButti K."/>
            <person name="Lindquist E.A."/>
            <person name="Lipzen A."/>
            <person name="Lundell T."/>
            <person name="Morin E."/>
            <person name="Murat C."/>
            <person name="Riley R."/>
            <person name="Ohm R."/>
            <person name="Sun H."/>
            <person name="Tunlid A."/>
            <person name="Henrissat B."/>
            <person name="Grigoriev I.V."/>
            <person name="Hibbett D.S."/>
            <person name="Martin F."/>
        </authorList>
    </citation>
    <scope>NUCLEOTIDE SEQUENCE [LARGE SCALE GENOMIC DNA]</scope>
    <source>
        <strain evidence="3">Marx 270</strain>
    </source>
</reference>
<evidence type="ECO:0000313" key="2">
    <source>
        <dbReference type="EMBL" id="KIO12481.1"/>
    </source>
</evidence>
<dbReference type="InParanoid" id="A0A0C3PTF1"/>
<feature type="compositionally biased region" description="Basic and acidic residues" evidence="1">
    <location>
        <begin position="118"/>
        <end position="136"/>
    </location>
</feature>